<dbReference type="AlphaFoldDB" id="A0A0A6P0D8"/>
<feature type="transmembrane region" description="Helical" evidence="1">
    <location>
        <begin position="247"/>
        <end position="269"/>
    </location>
</feature>
<dbReference type="Pfam" id="PF13672">
    <property type="entry name" value="PP2C_2"/>
    <property type="match status" value="1"/>
</dbReference>
<dbReference type="Proteomes" id="UP000076962">
    <property type="component" value="Unassembled WGS sequence"/>
</dbReference>
<protein>
    <submittedName>
        <fullName evidence="3">Protein serine/threonine phosphatase</fullName>
    </submittedName>
</protein>
<dbReference type="SUPFAM" id="SSF81606">
    <property type="entry name" value="PP2C-like"/>
    <property type="match status" value="1"/>
</dbReference>
<evidence type="ECO:0000256" key="1">
    <source>
        <dbReference type="SAM" id="Phobius"/>
    </source>
</evidence>
<accession>A0A0A6P0D8</accession>
<feature type="domain" description="PPM-type phosphatase" evidence="2">
    <location>
        <begin position="2"/>
        <end position="239"/>
    </location>
</feature>
<gene>
    <name evidence="3" type="ORF">THIOM_005714</name>
</gene>
<keyword evidence="4" id="KW-1185">Reference proteome</keyword>
<dbReference type="CDD" id="cd00143">
    <property type="entry name" value="PP2Cc"/>
    <property type="match status" value="1"/>
</dbReference>
<proteinExistence type="predicted"/>
<evidence type="ECO:0000313" key="4">
    <source>
        <dbReference type="Proteomes" id="UP000076962"/>
    </source>
</evidence>
<sequence length="270" mass="30410">MNWEIEKAQHIGGREYQEDSVAIFSKENSHLLVVADGMGGHAGGELASKTIIKVAKFLWEQETDATPIKFLQRICELAHDKINELGKKHNISPHSTCVLLYIHGSLAWWAHLGDSRLYHFRHRKLRQRTRDHSVVQLLVDLGRVKEEDMAKHPKQGHLFAGLGGEESPQPDFGQASVRPGDSFLLCSDGFWQHVSPSSMLKILLRADVDLRTRVECLLKEALEAGGIEGDNISVAVAQLKGKNTLNIWRYVALGFFITMILGGGVWYYFW</sequence>
<dbReference type="InterPro" id="IPR036457">
    <property type="entry name" value="PPM-type-like_dom_sf"/>
</dbReference>
<organism evidence="3 4">
    <name type="scientific">Candidatus Thiomargarita nelsonii</name>
    <dbReference type="NCBI Taxonomy" id="1003181"/>
    <lineage>
        <taxon>Bacteria</taxon>
        <taxon>Pseudomonadati</taxon>
        <taxon>Pseudomonadota</taxon>
        <taxon>Gammaproteobacteria</taxon>
        <taxon>Thiotrichales</taxon>
        <taxon>Thiotrichaceae</taxon>
        <taxon>Thiomargarita</taxon>
    </lineage>
</organism>
<dbReference type="SMART" id="SM00332">
    <property type="entry name" value="PP2Cc"/>
    <property type="match status" value="1"/>
</dbReference>
<reference evidence="3 4" key="1">
    <citation type="submission" date="2016-05" db="EMBL/GenBank/DDBJ databases">
        <title>Single-cell genome of chain-forming Candidatus Thiomargarita nelsonii and comparison to other large sulfur-oxidizing bacteria.</title>
        <authorList>
            <person name="Winkel M."/>
            <person name="Salman V."/>
            <person name="Woyke T."/>
            <person name="Schulz-Vogt H."/>
            <person name="Richter M."/>
            <person name="Flood B."/>
            <person name="Bailey J."/>
            <person name="Amann R."/>
            <person name="Mussmann M."/>
        </authorList>
    </citation>
    <scope>NUCLEOTIDE SEQUENCE [LARGE SCALE GENOMIC DNA]</scope>
    <source>
        <strain evidence="3 4">THI036</strain>
    </source>
</reference>
<keyword evidence="1" id="KW-0472">Membrane</keyword>
<keyword evidence="1" id="KW-1133">Transmembrane helix</keyword>
<dbReference type="SMART" id="SM00331">
    <property type="entry name" value="PP2C_SIG"/>
    <property type="match status" value="1"/>
</dbReference>
<evidence type="ECO:0000259" key="2">
    <source>
        <dbReference type="PROSITE" id="PS51746"/>
    </source>
</evidence>
<keyword evidence="1" id="KW-0812">Transmembrane</keyword>
<dbReference type="InterPro" id="IPR001932">
    <property type="entry name" value="PPM-type_phosphatase-like_dom"/>
</dbReference>
<evidence type="ECO:0000313" key="3">
    <source>
        <dbReference type="EMBL" id="OAD18681.1"/>
    </source>
</evidence>
<dbReference type="PROSITE" id="PS51746">
    <property type="entry name" value="PPM_2"/>
    <property type="match status" value="1"/>
</dbReference>
<comment type="caution">
    <text evidence="3">The sequence shown here is derived from an EMBL/GenBank/DDBJ whole genome shotgun (WGS) entry which is preliminary data.</text>
</comment>
<name>A0A0A6P0D8_9GAMM</name>
<dbReference type="EMBL" id="LUTY01003133">
    <property type="protein sequence ID" value="OAD18681.1"/>
    <property type="molecule type" value="Genomic_DNA"/>
</dbReference>
<dbReference type="Gene3D" id="3.60.40.10">
    <property type="entry name" value="PPM-type phosphatase domain"/>
    <property type="match status" value="1"/>
</dbReference>